<dbReference type="EMBL" id="CAXAMM010000070">
    <property type="protein sequence ID" value="CAK8985798.1"/>
    <property type="molecule type" value="Genomic_DNA"/>
</dbReference>
<name>A0ABP0H6H5_9DINO</name>
<proteinExistence type="predicted"/>
<comment type="subcellular location">
    <subcellularLocation>
        <location evidence="1">Cell projection</location>
        <location evidence="1">Cilium</location>
    </subcellularLocation>
    <subcellularLocation>
        <location evidence="2">Cytoplasm</location>
    </subcellularLocation>
</comment>
<evidence type="ECO:0000313" key="8">
    <source>
        <dbReference type="Proteomes" id="UP001642464"/>
    </source>
</evidence>
<keyword evidence="4" id="KW-0969">Cilium</keyword>
<evidence type="ECO:0000256" key="5">
    <source>
        <dbReference type="ARBA" id="ARBA00023273"/>
    </source>
</evidence>
<keyword evidence="3" id="KW-0963">Cytoplasm</keyword>
<dbReference type="InterPro" id="IPR023379">
    <property type="entry name" value="BART_dom"/>
</dbReference>
<protein>
    <recommendedName>
        <fullName evidence="6">BART domain-containing protein</fullName>
    </recommendedName>
</protein>
<organism evidence="7 8">
    <name type="scientific">Durusdinium trenchii</name>
    <dbReference type="NCBI Taxonomy" id="1381693"/>
    <lineage>
        <taxon>Eukaryota</taxon>
        <taxon>Sar</taxon>
        <taxon>Alveolata</taxon>
        <taxon>Dinophyceae</taxon>
        <taxon>Suessiales</taxon>
        <taxon>Symbiodiniaceae</taxon>
        <taxon>Durusdinium</taxon>
    </lineage>
</organism>
<evidence type="ECO:0000256" key="3">
    <source>
        <dbReference type="ARBA" id="ARBA00022490"/>
    </source>
</evidence>
<gene>
    <name evidence="7" type="ORF">SCF082_LOCUS283</name>
</gene>
<evidence type="ECO:0000256" key="4">
    <source>
        <dbReference type="ARBA" id="ARBA00023069"/>
    </source>
</evidence>
<evidence type="ECO:0000259" key="6">
    <source>
        <dbReference type="Pfam" id="PF11527"/>
    </source>
</evidence>
<accession>A0ABP0H6H5</accession>
<feature type="domain" description="BART" evidence="6">
    <location>
        <begin position="7"/>
        <end position="64"/>
    </location>
</feature>
<keyword evidence="8" id="KW-1185">Reference proteome</keyword>
<evidence type="ECO:0000256" key="1">
    <source>
        <dbReference type="ARBA" id="ARBA00004138"/>
    </source>
</evidence>
<dbReference type="Proteomes" id="UP001642464">
    <property type="component" value="Unassembled WGS sequence"/>
</dbReference>
<evidence type="ECO:0000313" key="7">
    <source>
        <dbReference type="EMBL" id="CAK8985798.1"/>
    </source>
</evidence>
<keyword evidence="5" id="KW-0966">Cell projection</keyword>
<dbReference type="Gene3D" id="1.20.1520.10">
    <property type="entry name" value="ADP-ribosylation factor-like 2-binding protein, domain"/>
    <property type="match status" value="1"/>
</dbReference>
<comment type="caution">
    <text evidence="7">The sequence shown here is derived from an EMBL/GenBank/DDBJ whole genome shotgun (WGS) entry which is preliminary data.</text>
</comment>
<dbReference type="Pfam" id="PF11527">
    <property type="entry name" value="ARL2_Bind_BART"/>
    <property type="match status" value="1"/>
</dbReference>
<dbReference type="InterPro" id="IPR042541">
    <property type="entry name" value="BART_sf"/>
</dbReference>
<reference evidence="7 8" key="1">
    <citation type="submission" date="2024-02" db="EMBL/GenBank/DDBJ databases">
        <authorList>
            <person name="Chen Y."/>
            <person name="Shah S."/>
            <person name="Dougan E. K."/>
            <person name="Thang M."/>
            <person name="Chan C."/>
        </authorList>
    </citation>
    <scope>NUCLEOTIDE SEQUENCE [LARGE SCALE GENOMIC DNA]</scope>
</reference>
<evidence type="ECO:0000256" key="2">
    <source>
        <dbReference type="ARBA" id="ARBA00004496"/>
    </source>
</evidence>
<sequence length="321" mass="36457">MSAALRDCLIQWLDTNSVAQELDAFIRQHAAQFEGSEEQCHGGFETFQRYEALVDRLLNEFLEEHRRDLHLAGIEGSSSVRRVLRAWAEEGGGCHSQGLEALMRVTCYEEYLEASMCAQRAAELKAKEMLQRLAVQVAGGLAAADPDARLEAVACLRATSERLGTEAPKPEEGLRDEQYWRQAIEKDYEMLGHAPLALRQDRELLSKLLAKHGLALMHCTGLRGDRIGGRCKLVCQDDVRSVIETEEQRKMRQAKWQEAQKLQKQRRKVVLQERRVKVLDFLRCRTRRHGSFGRKITADRRNSVNVAHFDAGISNHPSLAN</sequence>